<comment type="caution">
    <text evidence="3">The sequence shown here is derived from an EMBL/GenBank/DDBJ whole genome shotgun (WGS) entry which is preliminary data.</text>
</comment>
<feature type="region of interest" description="Disordered" evidence="1">
    <location>
        <begin position="564"/>
        <end position="585"/>
    </location>
</feature>
<dbReference type="GeneID" id="92359175"/>
<reference evidence="3 4" key="1">
    <citation type="submission" date="2021-02" db="EMBL/GenBank/DDBJ databases">
        <title>Leishmania (Mundinia) orientalis Genome sequencing and assembly.</title>
        <authorList>
            <person name="Almutairi H."/>
            <person name="Gatherer D."/>
        </authorList>
    </citation>
    <scope>NUCLEOTIDE SEQUENCE [LARGE SCALE GENOMIC DNA]</scope>
    <source>
        <strain evidence="3">LSCM4</strain>
    </source>
</reference>
<dbReference type="KEGG" id="loi:92359175"/>
<feature type="region of interest" description="Disordered" evidence="1">
    <location>
        <begin position="1"/>
        <end position="78"/>
    </location>
</feature>
<keyword evidence="4" id="KW-1185">Reference proteome</keyword>
<evidence type="ECO:0000313" key="3">
    <source>
        <dbReference type="EMBL" id="KAG5471676.1"/>
    </source>
</evidence>
<feature type="compositionally biased region" description="Polar residues" evidence="1">
    <location>
        <begin position="372"/>
        <end position="393"/>
    </location>
</feature>
<dbReference type="RefSeq" id="XP_067060793.1">
    <property type="nucleotide sequence ID" value="XM_067205241.1"/>
</dbReference>
<feature type="transmembrane region" description="Helical" evidence="2">
    <location>
        <begin position="697"/>
        <end position="724"/>
    </location>
</feature>
<name>A0A836GB67_9TRYP</name>
<feature type="compositionally biased region" description="Basic and acidic residues" evidence="1">
    <location>
        <begin position="396"/>
        <end position="407"/>
    </location>
</feature>
<keyword evidence="2" id="KW-1133">Transmembrane helix</keyword>
<evidence type="ECO:0000313" key="4">
    <source>
        <dbReference type="Proteomes" id="UP000674143"/>
    </source>
</evidence>
<evidence type="ECO:0000256" key="1">
    <source>
        <dbReference type="SAM" id="MobiDB-lite"/>
    </source>
</evidence>
<organism evidence="3 4">
    <name type="scientific">Leishmania orientalis</name>
    <dbReference type="NCBI Taxonomy" id="2249476"/>
    <lineage>
        <taxon>Eukaryota</taxon>
        <taxon>Discoba</taxon>
        <taxon>Euglenozoa</taxon>
        <taxon>Kinetoplastea</taxon>
        <taxon>Metakinetoplastina</taxon>
        <taxon>Trypanosomatida</taxon>
        <taxon>Trypanosomatidae</taxon>
        <taxon>Leishmaniinae</taxon>
        <taxon>Leishmania</taxon>
    </lineage>
</organism>
<dbReference type="AlphaFoldDB" id="A0A836GB67"/>
<dbReference type="Proteomes" id="UP000674143">
    <property type="component" value="Chromosome 31"/>
</dbReference>
<dbReference type="EMBL" id="JAFHLR010000031">
    <property type="protein sequence ID" value="KAG5471676.1"/>
    <property type="molecule type" value="Genomic_DNA"/>
</dbReference>
<feature type="region of interest" description="Disordered" evidence="1">
    <location>
        <begin position="335"/>
        <end position="411"/>
    </location>
</feature>
<sequence length="757" mass="79493">MSSEARNDGDSCRRSAETGGLVDRSSVDFSRDGSHRANALDRRSQSFGDGYAFWSPHGSVGPNGKGYTDGGADFDVSPPPRLPLAFTMGGNGFGAGQQSGYAAHFYEESDGDGDEEDANGGDDDEWEDEEEEYEESYEDEEDRDDEELSRGGSAGNDAAASEVFSQGARALRFDFDESTVAPSADAHIAGDFGFRTAQQTLPHALEQGRIGAPFCAVSAAQAAPGTTGSFRRATPVARAAYSVGYDRAVGESSEHPASTSSPRGESATVWAAGSFKQTSLAPITNNTLGNATQNGPKVTVEARPLRDSTGDTTLHPSAGSCHTPAASVVRFEAGGRAPAHRRSDSSGAVACAEGASESLQGHAETKRRTKEPMQSTPDHQYVSTTSSPLSPQRPTIEARDEVHDHRCSGNAFPTGLGSTAAPIGLALSEVADAQNSGDEPSGNDAEKPVLSLPTEPSSKSVAVSAVPLKTVSSAVVTPDEPIRPFAAGRGCCVENLLKRCEDSTAAADIEGSACEQEGHVRSSPNMAVLPVCGISPLKVTPISTGQMPAEVLPRGEIDTVDETTNDSVASRNRDMPYTPAKSGAPPVHAPTVTISVFVTNMFNYSEAERMWLSCYQWSAFPARAMQVPGSVTDSNVSPPTSGALGKTRPLPSASEVKVSLYCRPLLVQLPSPSLRTSVLCAAGNSTLVKAMLACLCYVSLVLVPTLLQLLVSFILTLLCLAALFAAMDAAFRRWVIGSFYPVEMYGSPTAWVLSVLG</sequence>
<feature type="compositionally biased region" description="Basic and acidic residues" evidence="1">
    <location>
        <begin position="25"/>
        <end position="44"/>
    </location>
</feature>
<feature type="region of interest" description="Disordered" evidence="1">
    <location>
        <begin position="432"/>
        <end position="456"/>
    </location>
</feature>
<proteinExistence type="predicted"/>
<feature type="compositionally biased region" description="Basic and acidic residues" evidence="1">
    <location>
        <begin position="1"/>
        <end position="16"/>
    </location>
</feature>
<feature type="region of interest" description="Disordered" evidence="1">
    <location>
        <begin position="107"/>
        <end position="159"/>
    </location>
</feature>
<keyword evidence="2" id="KW-0812">Transmembrane</keyword>
<evidence type="ECO:0008006" key="5">
    <source>
        <dbReference type="Google" id="ProtNLM"/>
    </source>
</evidence>
<accession>A0A836GB67</accession>
<gene>
    <name evidence="3" type="ORF">LSCM4_03228</name>
</gene>
<keyword evidence="2" id="KW-0472">Membrane</keyword>
<feature type="compositionally biased region" description="Acidic residues" evidence="1">
    <location>
        <begin position="108"/>
        <end position="147"/>
    </location>
</feature>
<protein>
    <recommendedName>
        <fullName evidence="5">Transmembrane protein</fullName>
    </recommendedName>
</protein>
<evidence type="ECO:0000256" key="2">
    <source>
        <dbReference type="SAM" id="Phobius"/>
    </source>
</evidence>